<evidence type="ECO:0000313" key="1">
    <source>
        <dbReference type="Proteomes" id="UP000887576"/>
    </source>
</evidence>
<protein>
    <submittedName>
        <fullName evidence="2">Uncharacterized protein</fullName>
    </submittedName>
</protein>
<dbReference type="WBParaSite" id="JU765_v2.g352.t1">
    <property type="protein sequence ID" value="JU765_v2.g352.t1"/>
    <property type="gene ID" value="JU765_v2.g352"/>
</dbReference>
<accession>A0AC34R4Q2</accession>
<organism evidence="1 2">
    <name type="scientific">Panagrolaimus sp. JU765</name>
    <dbReference type="NCBI Taxonomy" id="591449"/>
    <lineage>
        <taxon>Eukaryota</taxon>
        <taxon>Metazoa</taxon>
        <taxon>Ecdysozoa</taxon>
        <taxon>Nematoda</taxon>
        <taxon>Chromadorea</taxon>
        <taxon>Rhabditida</taxon>
        <taxon>Tylenchina</taxon>
        <taxon>Panagrolaimomorpha</taxon>
        <taxon>Panagrolaimoidea</taxon>
        <taxon>Panagrolaimidae</taxon>
        <taxon>Panagrolaimus</taxon>
    </lineage>
</organism>
<sequence length="267" mass="29294">MSQSLYPTTDSARAQRAAEWIYSISLADKNTEPIENGNPSPTVSASEVPPTAPVPEVISPTMANKEVQADPAGIDQSQRSNAIPRVQSPCPPKPNYPADQQPRILPTADSKPPIPTLDFQSRPQSKLPSILRRKSTSDRSASVTTVFRRTYRALSPKKSEEPRRYSLIAVEPKAKVPSRLPLPTLFCNRQNFNYIGNITDLLGGYSLNGFCRKNGRARRSVVPFLFSRYLSVSAAGASKLTGLKSLFGAICVPALERLCRQHGERSC</sequence>
<dbReference type="Proteomes" id="UP000887576">
    <property type="component" value="Unplaced"/>
</dbReference>
<proteinExistence type="predicted"/>
<reference evidence="2" key="1">
    <citation type="submission" date="2022-11" db="UniProtKB">
        <authorList>
            <consortium name="WormBaseParasite"/>
        </authorList>
    </citation>
    <scope>IDENTIFICATION</scope>
</reference>
<evidence type="ECO:0000313" key="2">
    <source>
        <dbReference type="WBParaSite" id="JU765_v2.g352.t1"/>
    </source>
</evidence>
<name>A0AC34R4Q2_9BILA</name>